<keyword evidence="3 7" id="KW-0547">Nucleotide-binding</keyword>
<dbReference type="GO" id="GO:0005525">
    <property type="term" value="F:GTP binding"/>
    <property type="evidence" value="ECO:0007669"/>
    <property type="project" value="UniProtKB-KW"/>
</dbReference>
<dbReference type="Gene3D" id="1.10.400.10">
    <property type="entry name" value="GI Alpha 1, domain 2-like"/>
    <property type="match status" value="2"/>
</dbReference>
<evidence type="ECO:0000256" key="7">
    <source>
        <dbReference type="PIRSR" id="PIRSR601019-1"/>
    </source>
</evidence>
<evidence type="ECO:0000256" key="5">
    <source>
        <dbReference type="ARBA" id="ARBA00023134"/>
    </source>
</evidence>
<feature type="compositionally biased region" description="Low complexity" evidence="9">
    <location>
        <begin position="282"/>
        <end position="328"/>
    </location>
</feature>
<dbReference type="Pfam" id="PF00503">
    <property type="entry name" value="G-alpha"/>
    <property type="match status" value="1"/>
</dbReference>
<feature type="compositionally biased region" description="Polar residues" evidence="9">
    <location>
        <begin position="329"/>
        <end position="341"/>
    </location>
</feature>
<feature type="binding site" evidence="7">
    <location>
        <position position="561"/>
    </location>
    <ligand>
        <name>GTP</name>
        <dbReference type="ChEBI" id="CHEBI:37565"/>
    </ligand>
</feature>
<dbReference type="GO" id="GO:0060176">
    <property type="term" value="P:regulation of aggregation involved in sorocarp development"/>
    <property type="evidence" value="ECO:0007669"/>
    <property type="project" value="UniProtKB-ARBA"/>
</dbReference>
<dbReference type="PROSITE" id="PS50003">
    <property type="entry name" value="PH_DOMAIN"/>
    <property type="match status" value="1"/>
</dbReference>
<feature type="binding site" evidence="7">
    <location>
        <begin position="434"/>
        <end position="438"/>
    </location>
    <ligand>
        <name>GTP</name>
        <dbReference type="ChEBI" id="CHEBI:37565"/>
    </ligand>
</feature>
<comment type="subunit">
    <text evidence="1">G proteins are composed of 3 units; alpha, beta and gamma. The alpha chain contains the guanine nucleotide binding site.</text>
</comment>
<dbReference type="SUPFAM" id="SSF52540">
    <property type="entry name" value="P-loop containing nucleoside triphosphate hydrolases"/>
    <property type="match status" value="1"/>
</dbReference>
<dbReference type="PANTHER" id="PTHR10218:SF336">
    <property type="entry name" value="GUANINE NUCLEOTIDE-BINDING PROTEIN ALPHA-3 SUBUNIT"/>
    <property type="match status" value="1"/>
</dbReference>
<dbReference type="EMBL" id="AJWJ01000101">
    <property type="protein sequence ID" value="KAF2075402.1"/>
    <property type="molecule type" value="Genomic_DNA"/>
</dbReference>
<dbReference type="Gene3D" id="2.30.29.30">
    <property type="entry name" value="Pleckstrin-homology domain (PH domain)/Phosphotyrosine-binding domain (PTB)"/>
    <property type="match status" value="1"/>
</dbReference>
<dbReference type="PROSITE" id="PS51882">
    <property type="entry name" value="G_ALPHA"/>
    <property type="match status" value="1"/>
</dbReference>
<dbReference type="InterPro" id="IPR027417">
    <property type="entry name" value="P-loop_NTPase"/>
</dbReference>
<dbReference type="GO" id="GO:0007188">
    <property type="term" value="P:adenylate cyclase-modulating G protein-coupled receptor signaling pathway"/>
    <property type="evidence" value="ECO:0007669"/>
    <property type="project" value="TreeGrafter"/>
</dbReference>
<dbReference type="GO" id="GO:0001664">
    <property type="term" value="F:G protein-coupled receptor binding"/>
    <property type="evidence" value="ECO:0007669"/>
    <property type="project" value="TreeGrafter"/>
</dbReference>
<reference evidence="11" key="1">
    <citation type="submission" date="2020-01" db="EMBL/GenBank/DDBJ databases">
        <title>Development of genomics and gene disruption for Polysphondylium violaceum indicates a role for the polyketide synthase stlB in stalk morphogenesis.</title>
        <authorList>
            <person name="Narita B."/>
            <person name="Kawabe Y."/>
            <person name="Kin K."/>
            <person name="Saito T."/>
            <person name="Gibbs R."/>
            <person name="Kuspa A."/>
            <person name="Muzny D."/>
            <person name="Queller D."/>
            <person name="Richards S."/>
            <person name="Strassman J."/>
            <person name="Sucgang R."/>
            <person name="Worley K."/>
            <person name="Schaap P."/>
        </authorList>
    </citation>
    <scope>NUCLEOTIDE SEQUENCE</scope>
    <source>
        <strain evidence="11">QSvi11</strain>
    </source>
</reference>
<gene>
    <name evidence="11" type="ORF">CYY_003281</name>
</gene>
<dbReference type="PANTHER" id="PTHR10218">
    <property type="entry name" value="GTP-BINDING PROTEIN ALPHA SUBUNIT"/>
    <property type="match status" value="1"/>
</dbReference>
<name>A0A8J4PZS0_9MYCE</name>
<dbReference type="GO" id="GO:0005834">
    <property type="term" value="C:heterotrimeric G-protein complex"/>
    <property type="evidence" value="ECO:0007669"/>
    <property type="project" value="TreeGrafter"/>
</dbReference>
<dbReference type="SMART" id="SM00233">
    <property type="entry name" value="PH"/>
    <property type="match status" value="1"/>
</dbReference>
<dbReference type="FunFam" id="3.40.50.300:FF:000563">
    <property type="entry name" value="Guanine nucleotide-binding protein alpha subunit"/>
    <property type="match status" value="1"/>
</dbReference>
<feature type="region of interest" description="Disordered" evidence="9">
    <location>
        <begin position="242"/>
        <end position="266"/>
    </location>
</feature>
<dbReference type="Gene3D" id="3.40.50.300">
    <property type="entry name" value="P-loop containing nucleotide triphosphate hydrolases"/>
    <property type="match status" value="2"/>
</dbReference>
<dbReference type="SUPFAM" id="SSF50729">
    <property type="entry name" value="PH domain-like"/>
    <property type="match status" value="1"/>
</dbReference>
<dbReference type="InterPro" id="IPR011993">
    <property type="entry name" value="PH-like_dom_sf"/>
</dbReference>
<dbReference type="GO" id="GO:0046872">
    <property type="term" value="F:metal ion binding"/>
    <property type="evidence" value="ECO:0007669"/>
    <property type="project" value="UniProtKB-KW"/>
</dbReference>
<feature type="compositionally biased region" description="Pro residues" evidence="9">
    <location>
        <begin position="249"/>
        <end position="261"/>
    </location>
</feature>
<dbReference type="GO" id="GO:0003924">
    <property type="term" value="F:GTPase activity"/>
    <property type="evidence" value="ECO:0007669"/>
    <property type="project" value="InterPro"/>
</dbReference>
<dbReference type="InterPro" id="IPR011025">
    <property type="entry name" value="GproteinA_insert"/>
</dbReference>
<feature type="binding site" evidence="7">
    <location>
        <begin position="503"/>
        <end position="506"/>
    </location>
    <ligand>
        <name>GTP</name>
        <dbReference type="ChEBI" id="CHEBI:37565"/>
    </ligand>
</feature>
<evidence type="ECO:0000256" key="1">
    <source>
        <dbReference type="ARBA" id="ARBA00011356"/>
    </source>
</evidence>
<feature type="binding site" evidence="8">
    <location>
        <position position="415"/>
    </location>
    <ligand>
        <name>Mg(2+)</name>
        <dbReference type="ChEBI" id="CHEBI:18420"/>
    </ligand>
</feature>
<comment type="caution">
    <text evidence="11">The sequence shown here is derived from an EMBL/GenBank/DDBJ whole genome shotgun (WGS) entry which is preliminary data.</text>
</comment>
<accession>A0A8J4PZS0</accession>
<dbReference type="GO" id="GO:0005737">
    <property type="term" value="C:cytoplasm"/>
    <property type="evidence" value="ECO:0007669"/>
    <property type="project" value="TreeGrafter"/>
</dbReference>
<dbReference type="CDD" id="cd00066">
    <property type="entry name" value="G-alpha"/>
    <property type="match status" value="1"/>
</dbReference>
<evidence type="ECO:0000256" key="3">
    <source>
        <dbReference type="ARBA" id="ARBA00022741"/>
    </source>
</evidence>
<evidence type="ECO:0000256" key="9">
    <source>
        <dbReference type="SAM" id="MobiDB-lite"/>
    </source>
</evidence>
<dbReference type="PRINTS" id="PR00318">
    <property type="entry name" value="GPROTEINA"/>
</dbReference>
<evidence type="ECO:0000313" key="11">
    <source>
        <dbReference type="EMBL" id="KAF2075402.1"/>
    </source>
</evidence>
<keyword evidence="12" id="KW-1185">Reference proteome</keyword>
<proteinExistence type="predicted"/>
<evidence type="ECO:0000256" key="8">
    <source>
        <dbReference type="PIRSR" id="PIRSR601019-2"/>
    </source>
</evidence>
<dbReference type="SMART" id="SM00275">
    <property type="entry name" value="G_alpha"/>
    <property type="match status" value="1"/>
</dbReference>
<evidence type="ECO:0000256" key="6">
    <source>
        <dbReference type="ARBA" id="ARBA00023224"/>
    </source>
</evidence>
<evidence type="ECO:0000259" key="10">
    <source>
        <dbReference type="PROSITE" id="PS50003"/>
    </source>
</evidence>
<dbReference type="InterPro" id="IPR001849">
    <property type="entry name" value="PH_domain"/>
</dbReference>
<dbReference type="GO" id="GO:0031683">
    <property type="term" value="F:G-protein beta/gamma-subunit complex binding"/>
    <property type="evidence" value="ECO:0007669"/>
    <property type="project" value="InterPro"/>
</dbReference>
<dbReference type="SUPFAM" id="SSF47895">
    <property type="entry name" value="Transducin (alpha subunit), insertion domain"/>
    <property type="match status" value="1"/>
</dbReference>
<feature type="binding site" evidence="7">
    <location>
        <begin position="409"/>
        <end position="415"/>
    </location>
    <ligand>
        <name>GTP</name>
        <dbReference type="ChEBI" id="CHEBI:37565"/>
    </ligand>
</feature>
<feature type="region of interest" description="Disordered" evidence="9">
    <location>
        <begin position="282"/>
        <end position="341"/>
    </location>
</feature>
<keyword evidence="6" id="KW-0807">Transducer</keyword>
<organism evidence="11 12">
    <name type="scientific">Polysphondylium violaceum</name>
    <dbReference type="NCBI Taxonomy" id="133409"/>
    <lineage>
        <taxon>Eukaryota</taxon>
        <taxon>Amoebozoa</taxon>
        <taxon>Evosea</taxon>
        <taxon>Eumycetozoa</taxon>
        <taxon>Dictyostelia</taxon>
        <taxon>Dictyosteliales</taxon>
        <taxon>Dictyosteliaceae</taxon>
        <taxon>Polysphondylium</taxon>
    </lineage>
</organism>
<keyword evidence="5 7" id="KW-0342">GTP-binding</keyword>
<keyword evidence="2 8" id="KW-0479">Metal-binding</keyword>
<evidence type="ECO:0000313" key="12">
    <source>
        <dbReference type="Proteomes" id="UP000695562"/>
    </source>
</evidence>
<evidence type="ECO:0000256" key="2">
    <source>
        <dbReference type="ARBA" id="ARBA00022723"/>
    </source>
</evidence>
<keyword evidence="4 8" id="KW-0460">Magnesium</keyword>
<dbReference type="Pfam" id="PF00169">
    <property type="entry name" value="PH"/>
    <property type="match status" value="1"/>
</dbReference>
<protein>
    <recommendedName>
        <fullName evidence="10">PH domain-containing protein</fullName>
    </recommendedName>
</protein>
<dbReference type="FunFam" id="3.40.50.300:FF:000692">
    <property type="entry name" value="Guanine nucleotide-binding protein subunit alpha"/>
    <property type="match status" value="1"/>
</dbReference>
<feature type="domain" description="PH" evidence="10">
    <location>
        <begin position="8"/>
        <end position="112"/>
    </location>
</feature>
<dbReference type="Proteomes" id="UP000695562">
    <property type="component" value="Unassembled WGS sequence"/>
</dbReference>
<evidence type="ECO:0000256" key="4">
    <source>
        <dbReference type="ARBA" id="ARBA00022842"/>
    </source>
</evidence>
<dbReference type="OrthoDB" id="14751at2759"/>
<dbReference type="InterPro" id="IPR001019">
    <property type="entry name" value="Gprotein_alpha_su"/>
</dbReference>
<dbReference type="AlphaFoldDB" id="A0A8J4PZS0"/>
<sequence length="587" mass="66351">MEFNSTPAQELRAYLCKKGHVVKNWKLRLFVLKPGSNFMEYFVDESKESIHQSKGKVPLYGCKVGEYTHNSSNNPREYCFIVEGSSGKSWIVSASSKVQQMQWINAIKEAATQAEETDDVKYAKHKFIEKQLANDVKARSKVPILKLLLLGTGESGKSTIVKQMKILHHHGFTKEEEEFYKHLIFRNLLDGVALMVHVIKENKIFLPDDTMSAINNFKSWYHIYLERRPPTIRTKYTTATTSSLAYSPTPTPTPPLSPNHSPPHKAATLTAGIDITRLSITDTSSSSTSSSLNSNGAATTDNALLSTSPMSMSMSTTGASGTTTTTTTKAPHTRSNSDNGANTIFNVQDFGIPPIITNYISIIWSDPIVQTEVMQKAQRYHINESTQYYLNEVKRIGKTTYLPTNMDILKSRATTNGVVETDFKVADVIFRIVDVAGQRGERKKWINFFDDVTAIIFVAAINEYDQTLVEDNCTNRLQESLNLFDQVCNDKTFPNTSIILFMNKIDLFREKLKRVSIKTCFSEYQDDQSYEKSSNYIKNSFLTKKRGQNTSKHIYYHFTCATDTKSFEAVFNSVQDIIISKTLELYC</sequence>